<keyword evidence="1" id="KW-0645">Protease</keyword>
<accession>A0A494WQH2</accession>
<keyword evidence="2" id="KW-1185">Reference proteome</keyword>
<evidence type="ECO:0000313" key="1">
    <source>
        <dbReference type="EMBL" id="QBF76304.1"/>
    </source>
</evidence>
<keyword evidence="1" id="KW-0378">Hydrolase</keyword>
<dbReference type="Proteomes" id="UP000289664">
    <property type="component" value="Chromosome"/>
</dbReference>
<name>A0A494WQH2_CLOS5</name>
<organism evidence="1 2">
    <name type="scientific">Clostridium scindens (strain ATCC 35704 / DSM 5676 / VPI 13733 / 19)</name>
    <dbReference type="NCBI Taxonomy" id="411468"/>
    <lineage>
        <taxon>Bacteria</taxon>
        <taxon>Bacillati</taxon>
        <taxon>Bacillota</taxon>
        <taxon>Clostridia</taxon>
        <taxon>Lachnospirales</taxon>
        <taxon>Lachnospiraceae</taxon>
    </lineage>
</organism>
<dbReference type="GO" id="GO:0004252">
    <property type="term" value="F:serine-type endopeptidase activity"/>
    <property type="evidence" value="ECO:0007669"/>
    <property type="project" value="UniProtKB-EC"/>
</dbReference>
<dbReference type="GO" id="GO:0006508">
    <property type="term" value="P:proteolysis"/>
    <property type="evidence" value="ECO:0007669"/>
    <property type="project" value="UniProtKB-KW"/>
</dbReference>
<dbReference type="Gene3D" id="3.90.226.10">
    <property type="entry name" value="2-enoyl-CoA Hydratase, Chain A, domain 1"/>
    <property type="match status" value="1"/>
</dbReference>
<dbReference type="EC" id="3.4.21.92" evidence="1"/>
<protein>
    <submittedName>
        <fullName evidence="1">ATP-dependent Clp protease proteolytic subunit</fullName>
        <ecNumber evidence="1">3.4.21.92</ecNumber>
    </submittedName>
</protein>
<proteinExistence type="predicted"/>
<dbReference type="KEGG" id="csci:HDCHBGLK_03721"/>
<sequence length="50" mass="5543">MSLVPYVIEQTSRGERSYDIYSRLLKDRIISGRGSDGCVCKRDCSTAAVS</sequence>
<reference evidence="1 2" key="1">
    <citation type="journal article" date="2019" name="Appl. Environ. Microbiol.">
        <title>Clostridium scindens ATCC 35704: integration of nutritional requirements, the complete genome sequence, and global transcriptional responses to bile acids.</title>
        <authorList>
            <person name="Devendran S."/>
            <person name="Shrestha R."/>
            <person name="Alves J.M.P."/>
            <person name="Wolf P.G."/>
            <person name="Ly L."/>
            <person name="Hernandez A.G."/>
            <person name="Mendez-Garcia C."/>
            <person name="Inboden A."/>
            <person name="Wiley J."/>
            <person name="Paul O."/>
            <person name="Allen A."/>
            <person name="Springer E."/>
            <person name="Wright C.L."/>
            <person name="Fields C.J."/>
            <person name="Daniel S.L."/>
            <person name="Ridlon J.M."/>
        </authorList>
    </citation>
    <scope>NUCLEOTIDE SEQUENCE [LARGE SCALE GENOMIC DNA]</scope>
    <source>
        <strain evidence="1 2">ATCC 35704</strain>
    </source>
</reference>
<gene>
    <name evidence="1" type="primary">clpP_4</name>
    <name evidence="1" type="ORF">HDCHBGLK_03721</name>
</gene>
<dbReference type="AlphaFoldDB" id="A0A494WQH2"/>
<evidence type="ECO:0000313" key="2">
    <source>
        <dbReference type="Proteomes" id="UP000289664"/>
    </source>
</evidence>
<dbReference type="EMBL" id="CP036170">
    <property type="protein sequence ID" value="QBF76304.1"/>
    <property type="molecule type" value="Genomic_DNA"/>
</dbReference>